<evidence type="ECO:0000256" key="1">
    <source>
        <dbReference type="SAM" id="Phobius"/>
    </source>
</evidence>
<feature type="transmembrane region" description="Helical" evidence="1">
    <location>
        <begin position="7"/>
        <end position="34"/>
    </location>
</feature>
<protein>
    <recommendedName>
        <fullName evidence="4">DUF2269 domain-containing protein</fullName>
    </recommendedName>
</protein>
<name>A0A0F5L4Z5_9HYPH</name>
<keyword evidence="1" id="KW-0472">Membrane</keyword>
<feature type="transmembrane region" description="Helical" evidence="1">
    <location>
        <begin position="46"/>
        <end position="69"/>
    </location>
</feature>
<dbReference type="RefSeq" id="WP_046143930.1">
    <property type="nucleotide sequence ID" value="NZ_LAJG01000025.1"/>
</dbReference>
<keyword evidence="1" id="KW-1133">Transmembrane helix</keyword>
<gene>
    <name evidence="2" type="ORF">VW35_15175</name>
</gene>
<evidence type="ECO:0008006" key="4">
    <source>
        <dbReference type="Google" id="ProtNLM"/>
    </source>
</evidence>
<dbReference type="PATRIC" id="fig|361041.3.peg.2426"/>
<evidence type="ECO:0000313" key="3">
    <source>
        <dbReference type="Proteomes" id="UP000033514"/>
    </source>
</evidence>
<dbReference type="Proteomes" id="UP000033514">
    <property type="component" value="Unassembled WGS sequence"/>
</dbReference>
<dbReference type="AlphaFoldDB" id="A0A0F5L4Z5"/>
<keyword evidence="3" id="KW-1185">Reference proteome</keyword>
<proteinExistence type="predicted"/>
<feature type="transmembrane region" description="Helical" evidence="1">
    <location>
        <begin position="81"/>
        <end position="104"/>
    </location>
</feature>
<reference evidence="2 3" key="1">
    <citation type="submission" date="2015-03" db="EMBL/GenBank/DDBJ databases">
        <authorList>
            <person name="Hassan Y.I."/>
            <person name="Lepp D."/>
            <person name="Zhou T."/>
        </authorList>
    </citation>
    <scope>NUCLEOTIDE SEQUENCE [LARGE SCALE GENOMIC DNA]</scope>
    <source>
        <strain evidence="2 3">GH2-10</strain>
    </source>
</reference>
<dbReference type="EMBL" id="LAJG01000025">
    <property type="protein sequence ID" value="KKB77481.1"/>
    <property type="molecule type" value="Genomic_DNA"/>
</dbReference>
<keyword evidence="1" id="KW-0812">Transmembrane</keyword>
<dbReference type="OrthoDB" id="8082651at2"/>
<feature type="transmembrane region" description="Helical" evidence="1">
    <location>
        <begin position="124"/>
        <end position="144"/>
    </location>
</feature>
<sequence length="168" mass="17505">MPSLRKIIMILHVATSAGLIGGVLCFLVLAVAGLTGGTNLYAAADLIARLIVLPLASAALAIGIVQSLVSPWGLVQHYWVIVKLVATAFVLAVLVLQLPGITALGSMTVSEIALPQNASQRLSLVLHAGTGLVPLALCLVLSIFKPKGLTPYGWRKTKGALKSAMVRH</sequence>
<organism evidence="2 3">
    <name type="scientific">Devosia soli</name>
    <dbReference type="NCBI Taxonomy" id="361041"/>
    <lineage>
        <taxon>Bacteria</taxon>
        <taxon>Pseudomonadati</taxon>
        <taxon>Pseudomonadota</taxon>
        <taxon>Alphaproteobacteria</taxon>
        <taxon>Hyphomicrobiales</taxon>
        <taxon>Devosiaceae</taxon>
        <taxon>Devosia</taxon>
    </lineage>
</organism>
<accession>A0A0F5L4Z5</accession>
<evidence type="ECO:0000313" key="2">
    <source>
        <dbReference type="EMBL" id="KKB77481.1"/>
    </source>
</evidence>
<comment type="caution">
    <text evidence="2">The sequence shown here is derived from an EMBL/GenBank/DDBJ whole genome shotgun (WGS) entry which is preliminary data.</text>
</comment>
<dbReference type="STRING" id="361041.VW35_15175"/>